<keyword evidence="1" id="KW-0472">Membrane</keyword>
<comment type="caution">
    <text evidence="2">The sequence shown here is derived from an EMBL/GenBank/DDBJ whole genome shotgun (WGS) entry which is preliminary data.</text>
</comment>
<evidence type="ECO:0000313" key="2">
    <source>
        <dbReference type="EMBL" id="CAF4410535.1"/>
    </source>
</evidence>
<dbReference type="Proteomes" id="UP000663868">
    <property type="component" value="Unassembled WGS sequence"/>
</dbReference>
<dbReference type="EMBL" id="CAJOBB010025714">
    <property type="protein sequence ID" value="CAF4410535.1"/>
    <property type="molecule type" value="Genomic_DNA"/>
</dbReference>
<accession>A0A820PUJ2</accession>
<dbReference type="Gene3D" id="1.25.10.10">
    <property type="entry name" value="Leucine-rich Repeat Variant"/>
    <property type="match status" value="1"/>
</dbReference>
<dbReference type="InterPro" id="IPR011989">
    <property type="entry name" value="ARM-like"/>
</dbReference>
<evidence type="ECO:0000313" key="3">
    <source>
        <dbReference type="Proteomes" id="UP000663868"/>
    </source>
</evidence>
<organism evidence="2 3">
    <name type="scientific">Adineta steineri</name>
    <dbReference type="NCBI Taxonomy" id="433720"/>
    <lineage>
        <taxon>Eukaryota</taxon>
        <taxon>Metazoa</taxon>
        <taxon>Spiralia</taxon>
        <taxon>Gnathifera</taxon>
        <taxon>Rotifera</taxon>
        <taxon>Eurotatoria</taxon>
        <taxon>Bdelloidea</taxon>
        <taxon>Adinetida</taxon>
        <taxon>Adinetidae</taxon>
        <taxon>Adineta</taxon>
    </lineage>
</organism>
<evidence type="ECO:0000256" key="1">
    <source>
        <dbReference type="SAM" id="Phobius"/>
    </source>
</evidence>
<feature type="non-terminal residue" evidence="2">
    <location>
        <position position="1"/>
    </location>
</feature>
<proteinExistence type="predicted"/>
<keyword evidence="1" id="KW-1133">Transmembrane helix</keyword>
<dbReference type="AlphaFoldDB" id="A0A820PUJ2"/>
<protein>
    <submittedName>
        <fullName evidence="2">Uncharacterized protein</fullName>
    </submittedName>
</protein>
<reference evidence="2" key="1">
    <citation type="submission" date="2021-02" db="EMBL/GenBank/DDBJ databases">
        <authorList>
            <person name="Nowell W R."/>
        </authorList>
    </citation>
    <scope>NUCLEOTIDE SEQUENCE</scope>
</reference>
<keyword evidence="1" id="KW-0812">Transmembrane</keyword>
<sequence>LVQQTLEASGPDAPLDKDFMIVALDLLSGLAEGLGNYFLFYLTQS</sequence>
<feature type="transmembrane region" description="Helical" evidence="1">
    <location>
        <begin position="20"/>
        <end position="42"/>
    </location>
</feature>
<name>A0A820PUJ2_9BILA</name>
<gene>
    <name evidence="2" type="ORF">KXQ929_LOCUS51563</name>
</gene>